<feature type="transmembrane region" description="Helical" evidence="1">
    <location>
        <begin position="223"/>
        <end position="245"/>
    </location>
</feature>
<dbReference type="NCBIfam" id="NF038228">
    <property type="entry name" value="IcmH_DotU_IVB"/>
    <property type="match status" value="1"/>
</dbReference>
<gene>
    <name evidence="3" type="ORF">CU320_02630</name>
</gene>
<feature type="domain" description="Type IV / VI secretion system DotU" evidence="2">
    <location>
        <begin position="41"/>
        <end position="243"/>
    </location>
</feature>
<dbReference type="InterPro" id="IPR038522">
    <property type="entry name" value="T4/T6SS_DotU_sf"/>
</dbReference>
<dbReference type="InterPro" id="IPR017732">
    <property type="entry name" value="T4/T6SS_DotU"/>
</dbReference>
<proteinExistence type="predicted"/>
<dbReference type="EMBL" id="PGOZ01000001">
    <property type="protein sequence ID" value="PJI34246.1"/>
    <property type="molecule type" value="Genomic_DNA"/>
</dbReference>
<evidence type="ECO:0000256" key="1">
    <source>
        <dbReference type="SAM" id="Phobius"/>
    </source>
</evidence>
<keyword evidence="1" id="KW-0812">Transmembrane</keyword>
<comment type="caution">
    <text evidence="3">The sequence shown here is derived from an EMBL/GenBank/DDBJ whole genome shotgun (WGS) entry which is preliminary data.</text>
</comment>
<keyword evidence="1" id="KW-0472">Membrane</keyword>
<evidence type="ECO:0000313" key="3">
    <source>
        <dbReference type="EMBL" id="PJI34246.1"/>
    </source>
</evidence>
<sequence>MNIQMNTITNNPSSLFEEDQNGIGDIARQSIETNILYGASLLDLLHDGFYIVFLVKNNYIPADIELFREKVLQMLSQFESQARNVQFSAEDIQDTKYAYCALLDETIVTQQDERFFDLQNSWMLSPLQLSLFGSQLAGYQFFEYLENIRHKDKDRLAVLEVYHYCLLLGFQGKYRIESIEHLNSLVARVGDQIDYLKVKKTAFSPFSALPDQIRHIIHRELPFFWILIFLFLFAVFSFVAFKYVLSTEQTTIFAQYQNLISAPAEQAYITIHLP</sequence>
<reference evidence="3 4" key="2">
    <citation type="submission" date="2017-12" db="EMBL/GenBank/DDBJ databases">
        <title>Revising the taxonomy of the Acinetobacter lwoffii group: the description of Acinetobacter pseudolwoffii sp. nov. and emended description of Acinetobacter lwoffii.</title>
        <authorList>
            <person name="Nemec A."/>
        </authorList>
    </citation>
    <scope>NUCLEOTIDE SEQUENCE [LARGE SCALE GENOMIC DNA]</scope>
    <source>
        <strain evidence="3 4">ANC 5347</strain>
    </source>
</reference>
<evidence type="ECO:0000313" key="4">
    <source>
        <dbReference type="Proteomes" id="UP000242351"/>
    </source>
</evidence>
<name>A0A2H9URB5_9GAMM</name>
<dbReference type="NCBIfam" id="TIGR03349">
    <property type="entry name" value="IV_VI_DotU"/>
    <property type="match status" value="1"/>
</dbReference>
<dbReference type="Pfam" id="PF09850">
    <property type="entry name" value="DotU"/>
    <property type="match status" value="1"/>
</dbReference>
<dbReference type="PANTHER" id="PTHR38033:SF1">
    <property type="entry name" value="DOTU FAMILY TYPE IV_VI SECRETION SYSTEM PROTEIN"/>
    <property type="match status" value="1"/>
</dbReference>
<accession>A0A2H9URB5</accession>
<dbReference type="PANTHER" id="PTHR38033">
    <property type="entry name" value="MEMBRANE PROTEIN-RELATED"/>
    <property type="match status" value="1"/>
</dbReference>
<dbReference type="Gene3D" id="1.25.40.590">
    <property type="entry name" value="Type IV / VI secretion system, DotU"/>
    <property type="match status" value="1"/>
</dbReference>
<organism evidence="3 4">
    <name type="scientific">Acinetobacter pseudolwoffii</name>
    <dbReference type="NCBI Taxonomy" id="2053287"/>
    <lineage>
        <taxon>Bacteria</taxon>
        <taxon>Pseudomonadati</taxon>
        <taxon>Pseudomonadota</taxon>
        <taxon>Gammaproteobacteria</taxon>
        <taxon>Moraxellales</taxon>
        <taxon>Moraxellaceae</taxon>
        <taxon>Acinetobacter</taxon>
    </lineage>
</organism>
<keyword evidence="1" id="KW-1133">Transmembrane helix</keyword>
<dbReference type="AlphaFoldDB" id="A0A2H9URB5"/>
<dbReference type="Proteomes" id="UP000242351">
    <property type="component" value="Unassembled WGS sequence"/>
</dbReference>
<evidence type="ECO:0000259" key="2">
    <source>
        <dbReference type="Pfam" id="PF09850"/>
    </source>
</evidence>
<reference evidence="3 4" key="1">
    <citation type="submission" date="2017-11" db="EMBL/GenBank/DDBJ databases">
        <authorList>
            <person name="Han C.G."/>
        </authorList>
    </citation>
    <scope>NUCLEOTIDE SEQUENCE [LARGE SCALE GENOMIC DNA]</scope>
    <source>
        <strain evidence="3 4">ANC 5347</strain>
    </source>
</reference>
<protein>
    <recommendedName>
        <fullName evidence="2">Type IV / VI secretion system DotU domain-containing protein</fullName>
    </recommendedName>
</protein>